<dbReference type="PROSITE" id="PS50109">
    <property type="entry name" value="HIS_KIN"/>
    <property type="match status" value="1"/>
</dbReference>
<dbReference type="InterPro" id="IPR003594">
    <property type="entry name" value="HATPase_dom"/>
</dbReference>
<sequence length="491" mass="53969">MPVSGFPDTGGRVFRGGASFTRLVSPAFGMGYVDCIPTFWWCSVPEQDTQSSKATHRRLLQLQSTSAELVVGVLAVLLLAAAVARLAFALQAGDAAFVLLASASIATVVALVFYWLRLRKLRAAVARDLSYLEKSEARLAGIIRSSMEAIISVDDAQRIVLFNPMAETLFGCSARQAIGRPLSDFIPERFRGAHEAHVRRFGVTGVSERQMGKQRPLFALHTDGREFPIEASISQIEVNGGKLFTVMLRDTTERVRAEAALRRSQEELQHLSDSILATREEERHRIARELHDDLGQRLSALKMDISLLAADLQAARSDKALIDQTQAMQHVIDETIVAVRQISADLRPPLLDELGLVPSIEWMAKNFRQRFGLVVTVHAQELAMNERAAISVFRIVQEALNNVVRHADATRVEIAFSQQEDVLELSIQDNGHGWSGAPPAVGERKPLGLLGIRERARLLGGQATITHAPGGGFRLSVSFPTVHKATEEART</sequence>
<evidence type="ECO:0000256" key="4">
    <source>
        <dbReference type="SAM" id="Coils"/>
    </source>
</evidence>
<dbReference type="EMBL" id="CATWAF010000005">
    <property type="protein sequence ID" value="CAJ0703097.1"/>
    <property type="molecule type" value="Genomic_DNA"/>
</dbReference>
<keyword evidence="4" id="KW-0175">Coiled coil</keyword>
<protein>
    <recommendedName>
        <fullName evidence="10">Histidine kinase</fullName>
    </recommendedName>
</protein>
<dbReference type="GO" id="GO:0046983">
    <property type="term" value="F:protein dimerization activity"/>
    <property type="evidence" value="ECO:0007669"/>
    <property type="project" value="InterPro"/>
</dbReference>
<evidence type="ECO:0000256" key="1">
    <source>
        <dbReference type="ARBA" id="ARBA00022679"/>
    </source>
</evidence>
<keyword evidence="2" id="KW-0418">Kinase</keyword>
<evidence type="ECO:0000256" key="5">
    <source>
        <dbReference type="SAM" id="Phobius"/>
    </source>
</evidence>
<keyword evidence="5" id="KW-0812">Transmembrane</keyword>
<keyword evidence="1" id="KW-0808">Transferase</keyword>
<dbReference type="Proteomes" id="UP001189915">
    <property type="component" value="Unassembled WGS sequence"/>
</dbReference>
<dbReference type="NCBIfam" id="TIGR00229">
    <property type="entry name" value="sensory_box"/>
    <property type="match status" value="1"/>
</dbReference>
<organism evidence="8 9">
    <name type="scientific">Ralstonia wenshanensis</name>
    <dbReference type="NCBI Taxonomy" id="2842456"/>
    <lineage>
        <taxon>Bacteria</taxon>
        <taxon>Pseudomonadati</taxon>
        <taxon>Pseudomonadota</taxon>
        <taxon>Betaproteobacteria</taxon>
        <taxon>Burkholderiales</taxon>
        <taxon>Burkholderiaceae</taxon>
        <taxon>Ralstonia</taxon>
    </lineage>
</organism>
<evidence type="ECO:0008006" key="10">
    <source>
        <dbReference type="Google" id="ProtNLM"/>
    </source>
</evidence>
<dbReference type="GO" id="GO:0000155">
    <property type="term" value="F:phosphorelay sensor kinase activity"/>
    <property type="evidence" value="ECO:0007669"/>
    <property type="project" value="InterPro"/>
</dbReference>
<reference evidence="8 9" key="1">
    <citation type="submission" date="2023-07" db="EMBL/GenBank/DDBJ databases">
        <authorList>
            <person name="Peeters C."/>
        </authorList>
    </citation>
    <scope>NUCLEOTIDE SEQUENCE [LARGE SCALE GENOMIC DNA]</scope>
    <source>
        <strain evidence="8 9">LMG 18091</strain>
    </source>
</reference>
<dbReference type="InterPro" id="IPR011712">
    <property type="entry name" value="Sig_transdc_His_kin_sub3_dim/P"/>
</dbReference>
<dbReference type="SMART" id="SM00091">
    <property type="entry name" value="PAS"/>
    <property type="match status" value="1"/>
</dbReference>
<dbReference type="Gene3D" id="3.30.450.20">
    <property type="entry name" value="PAS domain"/>
    <property type="match status" value="1"/>
</dbReference>
<feature type="domain" description="PAS" evidence="7">
    <location>
        <begin position="135"/>
        <end position="186"/>
    </location>
</feature>
<evidence type="ECO:0000256" key="3">
    <source>
        <dbReference type="ARBA" id="ARBA00023012"/>
    </source>
</evidence>
<feature type="transmembrane region" description="Helical" evidence="5">
    <location>
        <begin position="96"/>
        <end position="116"/>
    </location>
</feature>
<dbReference type="Pfam" id="PF13426">
    <property type="entry name" value="PAS_9"/>
    <property type="match status" value="1"/>
</dbReference>
<dbReference type="InterPro" id="IPR000014">
    <property type="entry name" value="PAS"/>
</dbReference>
<dbReference type="Pfam" id="PF02518">
    <property type="entry name" value="HATPase_c"/>
    <property type="match status" value="1"/>
</dbReference>
<dbReference type="SMART" id="SM00387">
    <property type="entry name" value="HATPase_c"/>
    <property type="match status" value="1"/>
</dbReference>
<dbReference type="PANTHER" id="PTHR24421:SF59">
    <property type="entry name" value="OXYGEN SENSOR HISTIDINE KINASE NREB"/>
    <property type="match status" value="1"/>
</dbReference>
<feature type="domain" description="Histidine kinase" evidence="6">
    <location>
        <begin position="289"/>
        <end position="483"/>
    </location>
</feature>
<evidence type="ECO:0000259" key="6">
    <source>
        <dbReference type="PROSITE" id="PS50109"/>
    </source>
</evidence>
<dbReference type="Pfam" id="PF07730">
    <property type="entry name" value="HisKA_3"/>
    <property type="match status" value="1"/>
</dbReference>
<keyword evidence="9" id="KW-1185">Reference proteome</keyword>
<dbReference type="Gene3D" id="3.30.565.10">
    <property type="entry name" value="Histidine kinase-like ATPase, C-terminal domain"/>
    <property type="match status" value="1"/>
</dbReference>
<dbReference type="GO" id="GO:0016020">
    <property type="term" value="C:membrane"/>
    <property type="evidence" value="ECO:0007669"/>
    <property type="project" value="InterPro"/>
</dbReference>
<evidence type="ECO:0000313" key="8">
    <source>
        <dbReference type="EMBL" id="CAJ0703097.1"/>
    </source>
</evidence>
<dbReference type="InterPro" id="IPR036890">
    <property type="entry name" value="HATPase_C_sf"/>
</dbReference>
<dbReference type="SUPFAM" id="SSF55785">
    <property type="entry name" value="PYP-like sensor domain (PAS domain)"/>
    <property type="match status" value="1"/>
</dbReference>
<dbReference type="CDD" id="cd16917">
    <property type="entry name" value="HATPase_UhpB-NarQ-NarX-like"/>
    <property type="match status" value="1"/>
</dbReference>
<keyword evidence="3" id="KW-0902">Two-component regulatory system</keyword>
<feature type="transmembrane region" description="Helical" evidence="5">
    <location>
        <begin position="67"/>
        <end position="90"/>
    </location>
</feature>
<evidence type="ECO:0000259" key="7">
    <source>
        <dbReference type="PROSITE" id="PS50112"/>
    </source>
</evidence>
<keyword evidence="5" id="KW-1133">Transmembrane helix</keyword>
<dbReference type="PROSITE" id="PS50112">
    <property type="entry name" value="PAS"/>
    <property type="match status" value="1"/>
</dbReference>
<dbReference type="InterPro" id="IPR005467">
    <property type="entry name" value="His_kinase_dom"/>
</dbReference>
<comment type="caution">
    <text evidence="8">The sequence shown here is derived from an EMBL/GenBank/DDBJ whole genome shotgun (WGS) entry which is preliminary data.</text>
</comment>
<dbReference type="SUPFAM" id="SSF55874">
    <property type="entry name" value="ATPase domain of HSP90 chaperone/DNA topoisomerase II/histidine kinase"/>
    <property type="match status" value="1"/>
</dbReference>
<dbReference type="PANTHER" id="PTHR24421">
    <property type="entry name" value="NITRATE/NITRITE SENSOR PROTEIN NARX-RELATED"/>
    <property type="match status" value="1"/>
</dbReference>
<dbReference type="InterPro" id="IPR035965">
    <property type="entry name" value="PAS-like_dom_sf"/>
</dbReference>
<proteinExistence type="predicted"/>
<dbReference type="CDD" id="cd00130">
    <property type="entry name" value="PAS"/>
    <property type="match status" value="1"/>
</dbReference>
<accession>A0AAD2B7S7</accession>
<dbReference type="InterPro" id="IPR050482">
    <property type="entry name" value="Sensor_HK_TwoCompSys"/>
</dbReference>
<dbReference type="AlphaFoldDB" id="A0AAD2B7S7"/>
<dbReference type="Gene3D" id="1.20.5.1930">
    <property type="match status" value="1"/>
</dbReference>
<evidence type="ECO:0000256" key="2">
    <source>
        <dbReference type="ARBA" id="ARBA00022777"/>
    </source>
</evidence>
<gene>
    <name evidence="8" type="ORF">LMG18091_03846</name>
</gene>
<feature type="coiled-coil region" evidence="4">
    <location>
        <begin position="254"/>
        <end position="281"/>
    </location>
</feature>
<name>A0AAD2B7S7_9RALS</name>
<evidence type="ECO:0000313" key="9">
    <source>
        <dbReference type="Proteomes" id="UP001189915"/>
    </source>
</evidence>
<keyword evidence="5" id="KW-0472">Membrane</keyword>